<gene>
    <name evidence="1" type="ORF">L1987_42471</name>
</gene>
<reference evidence="2" key="1">
    <citation type="journal article" date="2022" name="Mol. Ecol. Resour.">
        <title>The genomes of chicory, endive, great burdock and yacon provide insights into Asteraceae palaeo-polyploidization history and plant inulin production.</title>
        <authorList>
            <person name="Fan W."/>
            <person name="Wang S."/>
            <person name="Wang H."/>
            <person name="Wang A."/>
            <person name="Jiang F."/>
            <person name="Liu H."/>
            <person name="Zhao H."/>
            <person name="Xu D."/>
            <person name="Zhang Y."/>
        </authorList>
    </citation>
    <scope>NUCLEOTIDE SEQUENCE [LARGE SCALE GENOMIC DNA]</scope>
    <source>
        <strain evidence="2">cv. Yunnan</strain>
    </source>
</reference>
<reference evidence="1 2" key="2">
    <citation type="journal article" date="2022" name="Mol. Ecol. Resour.">
        <title>The genomes of chicory, endive, great burdock and yacon provide insights into Asteraceae paleo-polyploidization history and plant inulin production.</title>
        <authorList>
            <person name="Fan W."/>
            <person name="Wang S."/>
            <person name="Wang H."/>
            <person name="Wang A."/>
            <person name="Jiang F."/>
            <person name="Liu H."/>
            <person name="Zhao H."/>
            <person name="Xu D."/>
            <person name="Zhang Y."/>
        </authorList>
    </citation>
    <scope>NUCLEOTIDE SEQUENCE [LARGE SCALE GENOMIC DNA]</scope>
    <source>
        <strain evidence="2">cv. Yunnan</strain>
        <tissue evidence="1">Leaves</tissue>
    </source>
</reference>
<comment type="caution">
    <text evidence="1">The sequence shown here is derived from an EMBL/GenBank/DDBJ whole genome shotgun (WGS) entry which is preliminary data.</text>
</comment>
<organism evidence="1 2">
    <name type="scientific">Smallanthus sonchifolius</name>
    <dbReference type="NCBI Taxonomy" id="185202"/>
    <lineage>
        <taxon>Eukaryota</taxon>
        <taxon>Viridiplantae</taxon>
        <taxon>Streptophyta</taxon>
        <taxon>Embryophyta</taxon>
        <taxon>Tracheophyta</taxon>
        <taxon>Spermatophyta</taxon>
        <taxon>Magnoliopsida</taxon>
        <taxon>eudicotyledons</taxon>
        <taxon>Gunneridae</taxon>
        <taxon>Pentapetalae</taxon>
        <taxon>asterids</taxon>
        <taxon>campanulids</taxon>
        <taxon>Asterales</taxon>
        <taxon>Asteraceae</taxon>
        <taxon>Asteroideae</taxon>
        <taxon>Heliantheae alliance</taxon>
        <taxon>Millerieae</taxon>
        <taxon>Smallanthus</taxon>
    </lineage>
</organism>
<keyword evidence="2" id="KW-1185">Reference proteome</keyword>
<evidence type="ECO:0000313" key="1">
    <source>
        <dbReference type="EMBL" id="KAI3783391.1"/>
    </source>
</evidence>
<sequence>MSGDNSVPVYYDPNHPIKQESPEYHPLGSRMNPISLPFYNGDPFAILPNNNSPEYHPQSYNSSSQWMEAGSNFSNLNTNNQQLQGNNEAESSYIQQNKSIEEDTSEESHQYEPISENPEDYPFNNPISNKYFQAPPEYQNAYNDIMMGLRKQPPKYGYAERKGKCPSFIRKFSLANYHERKTNETTIENNEETESSTFRSLREIGNPSVPYNPSISFHSAPTAGSYNVTPIYSRNFHEGYTDMPYENNHEKEERANSNIPYIPYYETIPIPASHINENASGREREQKLMRRIAELEREKAEVETQNALLIQALEEKNFRNF</sequence>
<evidence type="ECO:0000313" key="2">
    <source>
        <dbReference type="Proteomes" id="UP001056120"/>
    </source>
</evidence>
<name>A0ACB9GJX4_9ASTR</name>
<dbReference type="EMBL" id="CM042031">
    <property type="protein sequence ID" value="KAI3783391.1"/>
    <property type="molecule type" value="Genomic_DNA"/>
</dbReference>
<accession>A0ACB9GJX4</accession>
<proteinExistence type="predicted"/>
<dbReference type="Proteomes" id="UP001056120">
    <property type="component" value="Linkage Group LG14"/>
</dbReference>
<protein>
    <submittedName>
        <fullName evidence="1">Uncharacterized protein</fullName>
    </submittedName>
</protein>